<evidence type="ECO:0000313" key="3">
    <source>
        <dbReference type="EMBL" id="MBB6175099.1"/>
    </source>
</evidence>
<feature type="compositionally biased region" description="Acidic residues" evidence="2">
    <location>
        <begin position="232"/>
        <end position="247"/>
    </location>
</feature>
<accession>A0A7X0D9I3</accession>
<feature type="compositionally biased region" description="Polar residues" evidence="2">
    <location>
        <begin position="1"/>
        <end position="22"/>
    </location>
</feature>
<name>A0A7X0D9I3_9ACTN</name>
<feature type="coiled-coil region" evidence="1">
    <location>
        <begin position="667"/>
        <end position="694"/>
    </location>
</feature>
<dbReference type="PANTHER" id="PTHR48125:SF10">
    <property type="entry name" value="OS12G0136300 PROTEIN"/>
    <property type="match status" value="1"/>
</dbReference>
<evidence type="ECO:0000256" key="2">
    <source>
        <dbReference type="SAM" id="MobiDB-lite"/>
    </source>
</evidence>
<protein>
    <submittedName>
        <fullName evidence="3">Uncharacterized protein (TIGR02680 family)</fullName>
    </submittedName>
</protein>
<evidence type="ECO:0000313" key="4">
    <source>
        <dbReference type="Proteomes" id="UP000546642"/>
    </source>
</evidence>
<keyword evidence="1" id="KW-0175">Coiled coil</keyword>
<dbReference type="Proteomes" id="UP000546642">
    <property type="component" value="Unassembled WGS sequence"/>
</dbReference>
<feature type="coiled-coil region" evidence="1">
    <location>
        <begin position="1162"/>
        <end position="1196"/>
    </location>
</feature>
<reference evidence="3 4" key="1">
    <citation type="submission" date="2020-08" db="EMBL/GenBank/DDBJ databases">
        <title>Sequencing the genomes of 1000 actinobacteria strains.</title>
        <authorList>
            <person name="Klenk H.-P."/>
        </authorList>
    </citation>
    <scope>NUCLEOTIDE SEQUENCE [LARGE SCALE GENOMIC DNA]</scope>
    <source>
        <strain evidence="3 4">DSM 46659</strain>
    </source>
</reference>
<proteinExistence type="predicted"/>
<dbReference type="NCBIfam" id="TIGR02680">
    <property type="entry name" value="TIGR02680 family protein"/>
    <property type="match status" value="1"/>
</dbReference>
<comment type="caution">
    <text evidence="3">The sequence shown here is derived from an EMBL/GenBank/DDBJ whole genome shotgun (WGS) entry which is preliminary data.</text>
</comment>
<sequence length="1639" mass="175196">MSVSGGESPSTSAIEQAEASMSDTDDPIASVMRQVRSMGPAKGGDDEATTPAAVNAAGGSAAAEGTGADLLAEPGEPLPAGDTSDPAAATGVLDGPAPGRAATPTVETGTAEDTDEPTGGEPGTDTASASPPSGAAEGSRAADGRDADPACRYRLKRAGIRNVWQYDDHTFDFADGRLLLRGRNGTGKSKALEMLLPFLLDGDARRLDTTGTSRTSLRWLMLDGRTPVGGDGEADADTGPDAGTDDDADPATSLLGYLWVEFALDGEAPGGAAAPATPAGDPLPAHLTLGAAITASADAGARSVFFVTDRRIGADDLSLIVDDRPMPVDRLRTEVGPDNCYDTPVAYRSRVMRELFGIDDPVRYRNLIHLLYRLRRPTIGERLEAGELVSVLAEALPPMDETVLDEVARNIADLEEARERLASLGTAREQVADFLDDYRGYLRGALRTEARAVREQIGEYRRRDAEVVRLTDELDRLVAAESTVQEERDRLRRTRDTAASDADTLSAGAIAEAGITPQEHEARQAAVNAYIRAAEAAWTAAGYALVSEERAKERMAFDISAIERSLAGLQRLHTEMAETARTGGIDPAALGEVPQPVPTILAPRESVTHVDLEGLEQAVEREPVPGIDLPELRGRLAELHDRLGYLDAAALSRSEAAAGLRERAVERAAAERREAALDGEAEAAEAALERAAERELSAIEGVRTASADYADRVRAWTARLREVAPDADLTEAVAALEEHVELPLDDARRVLDADVPASLAARVHAVVDPLLRDLRTRRDTAVGEERELAGELDDLSERKRSGTDHLAVDRPQWATAPRRPGVGIAFHRAVEFAPELTTAERAGLEAALEAAGLLSGWITADGAVVDPGTRDLILTPSRQANGRTLLDALTPGDMGDSGVAPRTVEALLCSIGLLPAPGEEVIDVRPRHRRDSASPPASAVSLDGRWRLGVASGAHFKSSPEYIGADVRAETDSRHLANIDRRIDIAEALLAEVGERRSDVEQRHAALVATVRDLPGPGQLAAAWAALDNARSWLAAAKRDHAAATEAAAEARSRALALRSEMADPSAEHALPTAPDRLTAALTVLDRLRVQIAAAYRDLEALAVQLEEYQRHTADWEHTRNDRIIAEDARTAAIGDMITVRRQIELTDRARVAAPEQIDTAVGEVRGRMEEAEERLPEAERAAQQARDDRVAAETRLDTAVFERAGQARRAHTAGAALHRMIEDADGSPDTTLLAAAGLADVAVLAGTDVADAADDAEGPGGPERADAAGGAEEGQDTDAAAAAHAEDDALAARVRELDALVTAIEAELGDGGDDDPRIDDSGILRRREELHRLLASSGAVGARTELTEPLGLKRVTVHDDGGSHDITHYARRLDEAIAHAEEEVLLREEEAFERHLLGELAGHLAQQIDAARALISSMNGVLGDVTTSQGLGVRLEWDLAPDADEDIQAVVPLLARPAAQRTRVESTRLRDALRRCIEAIRRLDPTATGGAQLRAALDYRSWFAFTVYVTNAAHPERERRLSHRTALSQGEQRVIAYLVLFAAAAAQFDALAEHAPAAPRLILLDDAFAKVDEPTHGRLLGLLVELDLDFVLTSERVWGCFPSVPSLHIYECLRDPAVPGIATLHFSWDGRRRRLVGV</sequence>
<dbReference type="Pfam" id="PF13558">
    <property type="entry name" value="SbcC_Walker_B"/>
    <property type="match status" value="1"/>
</dbReference>
<dbReference type="SUPFAM" id="SSF52540">
    <property type="entry name" value="P-loop containing nucleoside triphosphate hydrolases"/>
    <property type="match status" value="1"/>
</dbReference>
<dbReference type="InterPro" id="IPR027417">
    <property type="entry name" value="P-loop_NTPase"/>
</dbReference>
<gene>
    <name evidence="3" type="ORF">HNR23_005159</name>
</gene>
<evidence type="ECO:0000256" key="1">
    <source>
        <dbReference type="SAM" id="Coils"/>
    </source>
</evidence>
<feature type="coiled-coil region" evidence="1">
    <location>
        <begin position="1085"/>
        <end position="1112"/>
    </location>
</feature>
<dbReference type="InterPro" id="IPR013496">
    <property type="entry name" value="CHP02680"/>
</dbReference>
<keyword evidence="4" id="KW-1185">Reference proteome</keyword>
<dbReference type="EMBL" id="JACHDS010000001">
    <property type="protein sequence ID" value="MBB6175099.1"/>
    <property type="molecule type" value="Genomic_DNA"/>
</dbReference>
<feature type="compositionally biased region" description="Low complexity" evidence="2">
    <location>
        <begin position="127"/>
        <end position="139"/>
    </location>
</feature>
<feature type="region of interest" description="Disordered" evidence="2">
    <location>
        <begin position="1"/>
        <end position="146"/>
    </location>
</feature>
<feature type="region of interest" description="Disordered" evidence="2">
    <location>
        <begin position="228"/>
        <end position="247"/>
    </location>
</feature>
<feature type="region of interest" description="Disordered" evidence="2">
    <location>
        <begin position="1253"/>
        <end position="1283"/>
    </location>
</feature>
<feature type="compositionally biased region" description="Low complexity" evidence="2">
    <location>
        <begin position="52"/>
        <end position="68"/>
    </location>
</feature>
<organism evidence="3 4">
    <name type="scientific">Nocardiopsis mwathae</name>
    <dbReference type="NCBI Taxonomy" id="1472723"/>
    <lineage>
        <taxon>Bacteria</taxon>
        <taxon>Bacillati</taxon>
        <taxon>Actinomycetota</taxon>
        <taxon>Actinomycetes</taxon>
        <taxon>Streptosporangiales</taxon>
        <taxon>Nocardiopsidaceae</taxon>
        <taxon>Nocardiopsis</taxon>
    </lineage>
</organism>
<dbReference type="PANTHER" id="PTHR48125">
    <property type="entry name" value="LP07818P1"/>
    <property type="match status" value="1"/>
</dbReference>